<comment type="similarity">
    <text evidence="1">Belongs to the type-1 OGG1 family.</text>
</comment>
<dbReference type="InterPro" id="IPR052054">
    <property type="entry name" value="Oxidative_DNA_repair_enzyme"/>
</dbReference>
<evidence type="ECO:0000313" key="5">
    <source>
        <dbReference type="EMBL" id="SVA73895.1"/>
    </source>
</evidence>
<dbReference type="Gene3D" id="1.10.1670.10">
    <property type="entry name" value="Helix-hairpin-Helix base-excision DNA repair enzymes (C-terminal)"/>
    <property type="match status" value="1"/>
</dbReference>
<sequence length="225" mass="26158">MRDDDDFSKIVKGISKDKIVKKAIKHSPGLRITRQDPFQCYISFIASANSNIVKIRMCLEKLCRRFGTKIQFKNRDFFLFPKPQILASATLEEVQQCGLGYRSSYIIDASRAVLSEKINFNFLKKTDYQTAKESLVKIPGIGNKVADCIMLYSLEKLEAFPLDVWMLKILEKYYSDKFDIDTKTITPRKYDMIHQKAVDYFGSHAGYAQQFLFKMERDLNGKKWL</sequence>
<accession>A0A381YA67</accession>
<reference evidence="5" key="1">
    <citation type="submission" date="2018-05" db="EMBL/GenBank/DDBJ databases">
        <authorList>
            <person name="Lanie J.A."/>
            <person name="Ng W.-L."/>
            <person name="Kazmierczak K.M."/>
            <person name="Andrzejewski T.M."/>
            <person name="Davidsen T.M."/>
            <person name="Wayne K.J."/>
            <person name="Tettelin H."/>
            <person name="Glass J.I."/>
            <person name="Rusch D."/>
            <person name="Podicherti R."/>
            <person name="Tsui H.-C.T."/>
            <person name="Winkler M.E."/>
        </authorList>
    </citation>
    <scope>NUCLEOTIDE SEQUENCE</scope>
</reference>
<evidence type="ECO:0000259" key="4">
    <source>
        <dbReference type="SMART" id="SM00478"/>
    </source>
</evidence>
<protein>
    <recommendedName>
        <fullName evidence="2">DNA-(apurinic or apyrimidinic site) lyase</fullName>
        <ecNumber evidence="2">4.2.99.18</ecNumber>
    </recommendedName>
</protein>
<name>A0A381YA67_9ZZZZ</name>
<dbReference type="SUPFAM" id="SSF48150">
    <property type="entry name" value="DNA-glycosylase"/>
    <property type="match status" value="1"/>
</dbReference>
<dbReference type="InterPro" id="IPR023170">
    <property type="entry name" value="HhH_base_excis_C"/>
</dbReference>
<feature type="domain" description="HhH-GPD" evidence="4">
    <location>
        <begin position="46"/>
        <end position="210"/>
    </location>
</feature>
<evidence type="ECO:0000256" key="1">
    <source>
        <dbReference type="ARBA" id="ARBA00010679"/>
    </source>
</evidence>
<organism evidence="5">
    <name type="scientific">marine metagenome</name>
    <dbReference type="NCBI Taxonomy" id="408172"/>
    <lineage>
        <taxon>unclassified sequences</taxon>
        <taxon>metagenomes</taxon>
        <taxon>ecological metagenomes</taxon>
    </lineage>
</organism>
<proteinExistence type="inferred from homology"/>
<gene>
    <name evidence="5" type="ORF">METZ01_LOCUS126749</name>
</gene>
<dbReference type="Pfam" id="PF00730">
    <property type="entry name" value="HhH-GPD"/>
    <property type="match status" value="1"/>
</dbReference>
<dbReference type="GO" id="GO:0006284">
    <property type="term" value="P:base-excision repair"/>
    <property type="evidence" value="ECO:0007669"/>
    <property type="project" value="InterPro"/>
</dbReference>
<dbReference type="EMBL" id="UINC01017740">
    <property type="protein sequence ID" value="SVA73895.1"/>
    <property type="molecule type" value="Genomic_DNA"/>
</dbReference>
<comment type="catalytic activity">
    <reaction evidence="3">
        <text>2'-deoxyribonucleotide-(2'-deoxyribose 5'-phosphate)-2'-deoxyribonucleotide-DNA = a 3'-end 2'-deoxyribonucleotide-(2,3-dehydro-2,3-deoxyribose 5'-phosphate)-DNA + a 5'-end 5'-phospho-2'-deoxyribonucleoside-DNA + H(+)</text>
        <dbReference type="Rhea" id="RHEA:66592"/>
        <dbReference type="Rhea" id="RHEA-COMP:13180"/>
        <dbReference type="Rhea" id="RHEA-COMP:16897"/>
        <dbReference type="Rhea" id="RHEA-COMP:17067"/>
        <dbReference type="ChEBI" id="CHEBI:15378"/>
        <dbReference type="ChEBI" id="CHEBI:136412"/>
        <dbReference type="ChEBI" id="CHEBI:157695"/>
        <dbReference type="ChEBI" id="CHEBI:167181"/>
        <dbReference type="EC" id="4.2.99.18"/>
    </reaction>
</comment>
<dbReference type="Gene3D" id="1.10.340.30">
    <property type="entry name" value="Hypothetical protein, domain 2"/>
    <property type="match status" value="1"/>
</dbReference>
<dbReference type="PANTHER" id="PTHR10242">
    <property type="entry name" value="8-OXOGUANINE DNA GLYCOSYLASE"/>
    <property type="match status" value="1"/>
</dbReference>
<dbReference type="InterPro" id="IPR011257">
    <property type="entry name" value="DNA_glycosylase"/>
</dbReference>
<dbReference type="AlphaFoldDB" id="A0A381YA67"/>
<evidence type="ECO:0000256" key="2">
    <source>
        <dbReference type="ARBA" id="ARBA00012720"/>
    </source>
</evidence>
<dbReference type="SMART" id="SM00478">
    <property type="entry name" value="ENDO3c"/>
    <property type="match status" value="1"/>
</dbReference>
<dbReference type="GO" id="GO:0140078">
    <property type="term" value="F:class I DNA-(apurinic or apyrimidinic site) endonuclease activity"/>
    <property type="evidence" value="ECO:0007669"/>
    <property type="project" value="UniProtKB-EC"/>
</dbReference>
<dbReference type="PANTHER" id="PTHR10242:SF2">
    <property type="entry name" value="N-GLYCOSYLASE_DNA LYASE"/>
    <property type="match status" value="1"/>
</dbReference>
<dbReference type="EC" id="4.2.99.18" evidence="2"/>
<dbReference type="InterPro" id="IPR003265">
    <property type="entry name" value="HhH-GPD_domain"/>
</dbReference>
<dbReference type="CDD" id="cd00056">
    <property type="entry name" value="ENDO3c"/>
    <property type="match status" value="1"/>
</dbReference>
<evidence type="ECO:0000256" key="3">
    <source>
        <dbReference type="ARBA" id="ARBA00044632"/>
    </source>
</evidence>